<dbReference type="PATRIC" id="fig|317.174.peg.3643"/>
<protein>
    <submittedName>
        <fullName evidence="1">Uncharacterized protein</fullName>
    </submittedName>
</protein>
<gene>
    <name evidence="1" type="ORF">IV02_17840</name>
</gene>
<reference evidence="1 2" key="1">
    <citation type="submission" date="2014-07" db="EMBL/GenBank/DDBJ databases">
        <title>Draft Genome Sequences of Environmental Pseudomonas syringae strains.</title>
        <authorList>
            <person name="Baltrus D.A."/>
            <person name="Berge O."/>
            <person name="Morris C."/>
        </authorList>
    </citation>
    <scope>NUCLEOTIDE SEQUENCE [LARGE SCALE GENOMIC DNA]</scope>
    <source>
        <strain evidence="1 2">CEB003</strain>
    </source>
</reference>
<evidence type="ECO:0000313" key="2">
    <source>
        <dbReference type="Proteomes" id="UP000028643"/>
    </source>
</evidence>
<proteinExistence type="predicted"/>
<comment type="caution">
    <text evidence="1">The sequence shown here is derived from an EMBL/GenBank/DDBJ whole genome shotgun (WGS) entry which is preliminary data.</text>
</comment>
<dbReference type="EMBL" id="JPQT01000112">
    <property type="protein sequence ID" value="KFE50289.1"/>
    <property type="molecule type" value="Genomic_DNA"/>
</dbReference>
<name>A0A085V4C6_PSESX</name>
<evidence type="ECO:0000313" key="1">
    <source>
        <dbReference type="EMBL" id="KFE50289.1"/>
    </source>
</evidence>
<accession>A0A085V4C6</accession>
<dbReference type="AlphaFoldDB" id="A0A085V4C6"/>
<dbReference type="Proteomes" id="UP000028643">
    <property type="component" value="Unassembled WGS sequence"/>
</dbReference>
<dbReference type="RefSeq" id="WP_047576647.1">
    <property type="nucleotide sequence ID" value="NZ_JPQT01000112.1"/>
</dbReference>
<organism evidence="1 2">
    <name type="scientific">Pseudomonas syringae</name>
    <dbReference type="NCBI Taxonomy" id="317"/>
    <lineage>
        <taxon>Bacteria</taxon>
        <taxon>Pseudomonadati</taxon>
        <taxon>Pseudomonadota</taxon>
        <taxon>Gammaproteobacteria</taxon>
        <taxon>Pseudomonadales</taxon>
        <taxon>Pseudomonadaceae</taxon>
        <taxon>Pseudomonas</taxon>
    </lineage>
</organism>
<sequence>MSFLDLCLNGEVQQHDIDSFIEHWHAGLAGVGLELHEHLGFTWDEYLVWATTPSALESILDARRSQTAQLLHSN</sequence>